<sequence length="60" mass="6253">MDGTHRGLAHTLTRPDACGTRFRSVADPVGLDCSDLSLPGAGQAGFVGDDDELLLRTLLA</sequence>
<keyword evidence="2" id="KW-1185">Reference proteome</keyword>
<evidence type="ECO:0000313" key="2">
    <source>
        <dbReference type="Proteomes" id="UP001501777"/>
    </source>
</evidence>
<accession>A0ABP5ZAH1</accession>
<protein>
    <submittedName>
        <fullName evidence="1">Uncharacterized protein</fullName>
    </submittedName>
</protein>
<dbReference type="Proteomes" id="UP001501777">
    <property type="component" value="Unassembled WGS sequence"/>
</dbReference>
<proteinExistence type="predicted"/>
<organism evidence="1 2">
    <name type="scientific">Streptomyces longisporus</name>
    <dbReference type="NCBI Taxonomy" id="1948"/>
    <lineage>
        <taxon>Bacteria</taxon>
        <taxon>Bacillati</taxon>
        <taxon>Actinomycetota</taxon>
        <taxon>Actinomycetes</taxon>
        <taxon>Kitasatosporales</taxon>
        <taxon>Streptomycetaceae</taxon>
        <taxon>Streptomyces</taxon>
    </lineage>
</organism>
<comment type="caution">
    <text evidence="1">The sequence shown here is derived from an EMBL/GenBank/DDBJ whole genome shotgun (WGS) entry which is preliminary data.</text>
</comment>
<gene>
    <name evidence="1" type="ORF">GCM10010276_38160</name>
</gene>
<reference evidence="2" key="1">
    <citation type="journal article" date="2019" name="Int. J. Syst. Evol. Microbiol.">
        <title>The Global Catalogue of Microorganisms (GCM) 10K type strain sequencing project: providing services to taxonomists for standard genome sequencing and annotation.</title>
        <authorList>
            <consortium name="The Broad Institute Genomics Platform"/>
            <consortium name="The Broad Institute Genome Sequencing Center for Infectious Disease"/>
            <person name="Wu L."/>
            <person name="Ma J."/>
        </authorList>
    </citation>
    <scope>NUCLEOTIDE SEQUENCE [LARGE SCALE GENOMIC DNA]</scope>
    <source>
        <strain evidence="2">JCM 4395</strain>
    </source>
</reference>
<name>A0ABP5ZAH1_STRLO</name>
<evidence type="ECO:0000313" key="1">
    <source>
        <dbReference type="EMBL" id="GAA2494269.1"/>
    </source>
</evidence>
<dbReference type="EMBL" id="BAAASG010000008">
    <property type="protein sequence ID" value="GAA2494269.1"/>
    <property type="molecule type" value="Genomic_DNA"/>
</dbReference>